<comment type="caution">
    <text evidence="2">The sequence shown here is derived from an EMBL/GenBank/DDBJ whole genome shotgun (WGS) entry which is preliminary data.</text>
</comment>
<feature type="region of interest" description="Disordered" evidence="1">
    <location>
        <begin position="113"/>
        <end position="141"/>
    </location>
</feature>
<dbReference type="Proteomes" id="UP000235347">
    <property type="component" value="Unassembled WGS sequence"/>
</dbReference>
<evidence type="ECO:0008006" key="4">
    <source>
        <dbReference type="Google" id="ProtNLM"/>
    </source>
</evidence>
<evidence type="ECO:0000256" key="1">
    <source>
        <dbReference type="SAM" id="MobiDB-lite"/>
    </source>
</evidence>
<accession>A0A2N7W9Y3</accession>
<sequence length="960" mass="104463">MKWSYPFARGDNNEADDAHSFFEALSNAEDGFYPLGANGIWHGGIHFDTATGQILKQEAGVRAIADGEVVAYRIDSKYPVLKYQDGKSCMYSTGFVLVRHKLVLPPAQNVSGTASAASPASGSASASSPHAASAGRSTGPVSTAASADEKLTFFSVYMHLLDWKSYKSAIDVPQPAGDPSKTSNQPATSPIKCMSFWKGEKRYRVGAAANDTQHEPSTFDFSLPDSLRVDSLGGSFDPSRMTAGFPDLSGASLNWLEPTTPAADPSAANPFRLDRQQPPAKPNSTQPLAKGAQVYSKAKGDAIGILPVGCEVRLGAVTEKDKGWAPIAKIVKGEPLGVVVGDPVDPRVPTGWVKIDQFDLLIDPNPMDSVVVLDTPYPIAAGAVVGYLGEYQRYREASKLPPTAQRPMIHLEVFAGSDLPAFIRKSQARARQLADRKAFLNVQAGAMLVDVAEAKETVAHGLLLKPLAKAGGAGPWVKVQPTRVTMPIPAPAAKQAGHSHLPSNSHHTKVKPIETAEGSPVWVERALSGKTTTAATKAWSSFPLNVSNAHGPAAGFDDVYSRSELDKLGAAAKAQDDKAAQWWKITVGTADGNSREGWVCETGHEHVGWHSAWEWPGFELIDNTSVSVIDSFKRHLYVYDMLFDGDKADFEPSALSVNGSALITRLEKVVDKLGNNDGKVSAQELGRAQRVRWVAQAMSHLVVRYESEWGGDLSKWESLSSLMKERKYIWQSELERIEKLRWWDKVHGVAGLPADPAVYHFHPVGLVGNFSIQSDGKIAWGAKVSPEFKRKVLEICKELEVDPNYLMSCMAFESGETFRANIRNPYSNAVGLIQFMPNIAVEYGTTSDALAAMTNVEQLDYVKAYFMNWRGRLKTLADVYMRIFWPAAIGKSEGYVIAEKWAKNHDGSYKTDKNGNKIVNPVYTQNSGFDTNNDELFAKGEAAAVVQKKYDKGMGEGFYG</sequence>
<feature type="compositionally biased region" description="Low complexity" evidence="1">
    <location>
        <begin position="113"/>
        <end position="135"/>
    </location>
</feature>
<dbReference type="AlphaFoldDB" id="A0A2N7W9Y3"/>
<keyword evidence="3" id="KW-1185">Reference proteome</keyword>
<dbReference type="EMBL" id="PNYB01000005">
    <property type="protein sequence ID" value="PMS26214.1"/>
    <property type="molecule type" value="Genomic_DNA"/>
</dbReference>
<dbReference type="Gene3D" id="1.10.530.10">
    <property type="match status" value="1"/>
</dbReference>
<organism evidence="2 3">
    <name type="scientific">Trinickia soli</name>
    <dbReference type="NCBI Taxonomy" id="380675"/>
    <lineage>
        <taxon>Bacteria</taxon>
        <taxon>Pseudomonadati</taxon>
        <taxon>Pseudomonadota</taxon>
        <taxon>Betaproteobacteria</taxon>
        <taxon>Burkholderiales</taxon>
        <taxon>Burkholderiaceae</taxon>
        <taxon>Trinickia</taxon>
    </lineage>
</organism>
<reference evidence="2 3" key="1">
    <citation type="submission" date="2018-01" db="EMBL/GenBank/DDBJ databases">
        <title>Whole genome analyses suggest that Burkholderia sensu lato contains two further novel genera in the rhizoxinica-symbiotica group Mycetohabitans gen. nov., and Trinickia gen. nov.: implications for the evolution of diazotrophy and nodulation in the Burkholderiaceae.</title>
        <authorList>
            <person name="Estrada-de los Santos P."/>
            <person name="Palmer M."/>
            <person name="Chavez-Ramirez B."/>
            <person name="Beukes C."/>
            <person name="Steenkamp E.T."/>
            <person name="Hirsch A.M."/>
            <person name="Manyaka P."/>
            <person name="Maluk M."/>
            <person name="Lafos M."/>
            <person name="Crook M."/>
            <person name="Gross E."/>
            <person name="Simon M.F."/>
            <person name="Bueno dos Reis Junior F."/>
            <person name="Poole P.S."/>
            <person name="Venter S.N."/>
            <person name="James E.K."/>
        </authorList>
    </citation>
    <scope>NUCLEOTIDE SEQUENCE [LARGE SCALE GENOMIC DNA]</scope>
    <source>
        <strain evidence="2 3">GP25-8</strain>
    </source>
</reference>
<protein>
    <recommendedName>
        <fullName evidence="4">Transglycosylase SLT domain-containing protein</fullName>
    </recommendedName>
</protein>
<gene>
    <name evidence="2" type="ORF">C0Z19_08285</name>
</gene>
<feature type="region of interest" description="Disordered" evidence="1">
    <location>
        <begin position="256"/>
        <end position="289"/>
    </location>
</feature>
<proteinExistence type="predicted"/>
<name>A0A2N7W9Y3_9BURK</name>
<evidence type="ECO:0000313" key="3">
    <source>
        <dbReference type="Proteomes" id="UP000235347"/>
    </source>
</evidence>
<dbReference type="SUPFAM" id="SSF53955">
    <property type="entry name" value="Lysozyme-like"/>
    <property type="match status" value="1"/>
</dbReference>
<dbReference type="InterPro" id="IPR023346">
    <property type="entry name" value="Lysozyme-like_dom_sf"/>
</dbReference>
<evidence type="ECO:0000313" key="2">
    <source>
        <dbReference type="EMBL" id="PMS26214.1"/>
    </source>
</evidence>